<dbReference type="Gene3D" id="3.40.630.30">
    <property type="match status" value="1"/>
</dbReference>
<dbReference type="InterPro" id="IPR000182">
    <property type="entry name" value="GNAT_dom"/>
</dbReference>
<feature type="domain" description="N-acetyltransferase" evidence="3">
    <location>
        <begin position="3"/>
        <end position="148"/>
    </location>
</feature>
<dbReference type="SUPFAM" id="SSF55729">
    <property type="entry name" value="Acyl-CoA N-acyltransferases (Nat)"/>
    <property type="match status" value="1"/>
</dbReference>
<evidence type="ECO:0000256" key="2">
    <source>
        <dbReference type="ARBA" id="ARBA00023315"/>
    </source>
</evidence>
<keyword evidence="2" id="KW-0012">Acyltransferase</keyword>
<dbReference type="InterPro" id="IPR050680">
    <property type="entry name" value="YpeA/RimI_acetyltransf"/>
</dbReference>
<evidence type="ECO:0000313" key="5">
    <source>
        <dbReference type="Proteomes" id="UP001501047"/>
    </source>
</evidence>
<evidence type="ECO:0000313" key="4">
    <source>
        <dbReference type="EMBL" id="GAA0770285.1"/>
    </source>
</evidence>
<dbReference type="EMBL" id="BAAACI010000002">
    <property type="protein sequence ID" value="GAA0770285.1"/>
    <property type="molecule type" value="Genomic_DNA"/>
</dbReference>
<dbReference type="Proteomes" id="UP001501047">
    <property type="component" value="Unassembled WGS sequence"/>
</dbReference>
<reference evidence="4 5" key="1">
    <citation type="journal article" date="2019" name="Int. J. Syst. Evol. Microbiol.">
        <title>The Global Catalogue of Microorganisms (GCM) 10K type strain sequencing project: providing services to taxonomists for standard genome sequencing and annotation.</title>
        <authorList>
            <consortium name="The Broad Institute Genomics Platform"/>
            <consortium name="The Broad Institute Genome Sequencing Center for Infectious Disease"/>
            <person name="Wu L."/>
            <person name="Ma J."/>
        </authorList>
    </citation>
    <scope>NUCLEOTIDE SEQUENCE [LARGE SCALE GENOMIC DNA]</scope>
    <source>
        <strain evidence="4 5">JCM 1417</strain>
    </source>
</reference>
<dbReference type="PANTHER" id="PTHR43420">
    <property type="entry name" value="ACETYLTRANSFERASE"/>
    <property type="match status" value="1"/>
</dbReference>
<evidence type="ECO:0000256" key="1">
    <source>
        <dbReference type="ARBA" id="ARBA00022679"/>
    </source>
</evidence>
<dbReference type="PANTHER" id="PTHR43420:SF47">
    <property type="entry name" value="N-ACETYLTRANSFERASE DOMAIN-CONTAINING PROTEIN"/>
    <property type="match status" value="1"/>
</dbReference>
<accession>A0ABN1KLR8</accession>
<sequence length="148" mass="17549">MNISIKDINLENWEECTKLKISEEQETYLPHSNLKSIAESRFYPNYILLGIYKDDEIIGFAMHGDEDDDEMAELRRFMIDERYQGKGYGRKALSLVLEDIKKKSKYKTIYLSFHPENIVTKNLYSSFGFRQFITGFEAEDEVFYKKKI</sequence>
<keyword evidence="1" id="KW-0808">Transferase</keyword>
<comment type="caution">
    <text evidence="4">The sequence shown here is derived from an EMBL/GenBank/DDBJ whole genome shotgun (WGS) entry which is preliminary data.</text>
</comment>
<name>A0ABN1KLR8_CLOSU</name>
<dbReference type="InterPro" id="IPR016181">
    <property type="entry name" value="Acyl_CoA_acyltransferase"/>
</dbReference>
<dbReference type="PROSITE" id="PS51186">
    <property type="entry name" value="GNAT"/>
    <property type="match status" value="1"/>
</dbReference>
<organism evidence="4 5">
    <name type="scientific">Clostridium subterminale</name>
    <dbReference type="NCBI Taxonomy" id="1550"/>
    <lineage>
        <taxon>Bacteria</taxon>
        <taxon>Bacillati</taxon>
        <taxon>Bacillota</taxon>
        <taxon>Clostridia</taxon>
        <taxon>Eubacteriales</taxon>
        <taxon>Clostridiaceae</taxon>
        <taxon>Clostridium</taxon>
    </lineage>
</organism>
<gene>
    <name evidence="4" type="ORF">GCM10008908_12870</name>
</gene>
<dbReference type="RefSeq" id="WP_343824784.1">
    <property type="nucleotide sequence ID" value="NZ_BAAACI010000002.1"/>
</dbReference>
<proteinExistence type="predicted"/>
<protein>
    <submittedName>
        <fullName evidence="4">GNAT family N-acetyltransferase</fullName>
    </submittedName>
</protein>
<evidence type="ECO:0000259" key="3">
    <source>
        <dbReference type="PROSITE" id="PS51186"/>
    </source>
</evidence>
<dbReference type="Pfam" id="PF00583">
    <property type="entry name" value="Acetyltransf_1"/>
    <property type="match status" value="1"/>
</dbReference>
<keyword evidence="5" id="KW-1185">Reference proteome</keyword>
<dbReference type="CDD" id="cd04301">
    <property type="entry name" value="NAT_SF"/>
    <property type="match status" value="1"/>
</dbReference>